<dbReference type="GO" id="GO:0015030">
    <property type="term" value="C:Cajal body"/>
    <property type="evidence" value="ECO:0007669"/>
    <property type="project" value="TreeGrafter"/>
</dbReference>
<protein>
    <submittedName>
        <fullName evidence="4">Coilin p80</fullName>
    </submittedName>
</protein>
<dbReference type="InterPro" id="IPR024822">
    <property type="entry name" value="Coilin"/>
</dbReference>
<dbReference type="PANTHER" id="PTHR15197">
    <property type="entry name" value="COILIN P80"/>
    <property type="match status" value="1"/>
</dbReference>
<dbReference type="Proteomes" id="UP000007635">
    <property type="component" value="Chromosome XI"/>
</dbReference>
<reference evidence="4" key="3">
    <citation type="submission" date="2025-09" db="UniProtKB">
        <authorList>
            <consortium name="Ensembl"/>
        </authorList>
    </citation>
    <scope>IDENTIFICATION</scope>
</reference>
<dbReference type="InterPro" id="IPR031722">
    <property type="entry name" value="Coilin_N"/>
</dbReference>
<dbReference type="Pfam" id="PF23086">
    <property type="entry name" value="Tudor_Coilin"/>
    <property type="match status" value="1"/>
</dbReference>
<reference evidence="4 5" key="1">
    <citation type="journal article" date="2021" name="G3 (Bethesda)">
        <title>Improved contiguity of the threespine stickleback genome using long-read sequencing.</title>
        <authorList>
            <person name="Nath S."/>
            <person name="Shaw D.E."/>
            <person name="White M.A."/>
        </authorList>
    </citation>
    <scope>NUCLEOTIDE SEQUENCE [LARGE SCALE GENOMIC DNA]</scope>
    <source>
        <strain evidence="4 5">Lake Benthic</strain>
    </source>
</reference>
<accession>G3NP09</accession>
<sequence>MAAHSNTSIRVRLLFDYPPPAVVDCRMCWLLVDLNACRVVADLESVIREKFDFGRGSILSLFVEGCYLPHTESVYVVRDNDSVRLVGLKPANARWPLPSLRSSSPPPSPSGAPQPRSDVSITLLSEQSFTRVKVDCLARVNGHSSSPDTFSGNVKKRRRDAEEDGLGENTVMKKKKKKKSVETAVRDTVQASGDETHKEPVAKKKKKKKKKKKQKKVEEKGPPVVPKPAATPKKTPVKVPKTPPVARSKPQKASSSDASSSSSEEDKAPRKPAPQKAAPKAPTSAPAASRAPPTTKPTQTKSRPPSSSSSETSDDEAAVVKSTPKPPSITLKGGVNPKAQQASPAQRPADGEQRQAARVAPPPGDDSDSEEEIKLVIRQPAQQPVLGLGARQSPWRGRGHGGRGEGRGGLGEGRGGRGEGRGGRGEGRGGRGEGRGGRGEEVGRGAGRGAARGHGASFGFRYEGAEEPSCRSDQLTNLSAIIQNGAERAPKKDYSCMPLLAAPPQVGQKIAFKLLELTENYTPEVSQYKEGRIVTFDLTTKQIELQLLNGFQAPVEPGKFDLVYQNPDGSESVEYAVVRGSRVTERWDSLLEPRLII</sequence>
<dbReference type="Bgee" id="ENSGACG00000005339">
    <property type="expression patterns" value="Expressed in embryo and 12 other cell types or tissues"/>
</dbReference>
<evidence type="ECO:0000313" key="4">
    <source>
        <dbReference type="Ensembl" id="ENSGACP00000007073.2"/>
    </source>
</evidence>
<feature type="compositionally biased region" description="Low complexity" evidence="1">
    <location>
        <begin position="274"/>
        <end position="311"/>
    </location>
</feature>
<dbReference type="Ensembl" id="ENSGACT00000007091.2">
    <property type="protein sequence ID" value="ENSGACP00000007073.2"/>
    <property type="gene ID" value="ENSGACG00000005339.3"/>
</dbReference>
<name>G3NP09_GASAC</name>
<feature type="compositionally biased region" description="Low complexity" evidence="1">
    <location>
        <begin position="253"/>
        <end position="262"/>
    </location>
</feature>
<dbReference type="GO" id="GO:0030620">
    <property type="term" value="F:U2 snRNA binding"/>
    <property type="evidence" value="ECO:0007669"/>
    <property type="project" value="TreeGrafter"/>
</dbReference>
<feature type="compositionally biased region" description="Low complexity" evidence="1">
    <location>
        <begin position="227"/>
        <end position="240"/>
    </location>
</feature>
<dbReference type="GO" id="GO:0000387">
    <property type="term" value="P:spliceosomal snRNP assembly"/>
    <property type="evidence" value="ECO:0007669"/>
    <property type="project" value="Ensembl"/>
</dbReference>
<dbReference type="PANTHER" id="PTHR15197:SF0">
    <property type="entry name" value="COILIN"/>
    <property type="match status" value="1"/>
</dbReference>
<dbReference type="GO" id="GO:0030576">
    <property type="term" value="P:Cajal body organization"/>
    <property type="evidence" value="ECO:0007669"/>
    <property type="project" value="Ensembl"/>
</dbReference>
<dbReference type="GeneTree" id="ENSGT00390000004832"/>
<dbReference type="OMA" id="CEYKKQT"/>
<evidence type="ECO:0000259" key="3">
    <source>
        <dbReference type="Pfam" id="PF23086"/>
    </source>
</evidence>
<feature type="domain" description="Coilin N-terminal" evidence="2">
    <location>
        <begin position="9"/>
        <end position="179"/>
    </location>
</feature>
<dbReference type="AlphaFoldDB" id="G3NP09"/>
<organism evidence="4 5">
    <name type="scientific">Gasterosteus aculeatus aculeatus</name>
    <name type="common">three-spined stickleback</name>
    <dbReference type="NCBI Taxonomy" id="481459"/>
    <lineage>
        <taxon>Eukaryota</taxon>
        <taxon>Metazoa</taxon>
        <taxon>Chordata</taxon>
        <taxon>Craniata</taxon>
        <taxon>Vertebrata</taxon>
        <taxon>Euteleostomi</taxon>
        <taxon>Actinopterygii</taxon>
        <taxon>Neopterygii</taxon>
        <taxon>Teleostei</taxon>
        <taxon>Neoteleostei</taxon>
        <taxon>Acanthomorphata</taxon>
        <taxon>Eupercaria</taxon>
        <taxon>Perciformes</taxon>
        <taxon>Cottioidei</taxon>
        <taxon>Gasterosteales</taxon>
        <taxon>Gasterosteidae</taxon>
        <taxon>Gasterosteus</taxon>
    </lineage>
</organism>
<evidence type="ECO:0000313" key="5">
    <source>
        <dbReference type="Proteomes" id="UP000007635"/>
    </source>
</evidence>
<reference evidence="4" key="2">
    <citation type="submission" date="2025-08" db="UniProtKB">
        <authorList>
            <consortium name="Ensembl"/>
        </authorList>
    </citation>
    <scope>IDENTIFICATION</scope>
</reference>
<feature type="compositionally biased region" description="Polar residues" evidence="1">
    <location>
        <begin position="142"/>
        <end position="152"/>
    </location>
</feature>
<feature type="region of interest" description="Disordered" evidence="1">
    <location>
        <begin position="96"/>
        <end position="117"/>
    </location>
</feature>
<evidence type="ECO:0000259" key="2">
    <source>
        <dbReference type="Pfam" id="PF15862"/>
    </source>
</evidence>
<feature type="region of interest" description="Disordered" evidence="1">
    <location>
        <begin position="140"/>
        <end position="454"/>
    </location>
</feature>
<feature type="compositionally biased region" description="Basic and acidic residues" evidence="1">
    <location>
        <begin position="414"/>
        <end position="443"/>
    </location>
</feature>
<feature type="compositionally biased region" description="Basic residues" evidence="1">
    <location>
        <begin position="203"/>
        <end position="215"/>
    </location>
</feature>
<evidence type="ECO:0000256" key="1">
    <source>
        <dbReference type="SAM" id="MobiDB-lite"/>
    </source>
</evidence>
<dbReference type="Pfam" id="PF15862">
    <property type="entry name" value="Coilin_N"/>
    <property type="match status" value="1"/>
</dbReference>
<feature type="domain" description="Coilin tudor" evidence="3">
    <location>
        <begin position="491"/>
        <end position="585"/>
    </location>
</feature>
<dbReference type="InterPro" id="IPR056398">
    <property type="entry name" value="Tudor_Coilin"/>
</dbReference>
<dbReference type="GO" id="GO:0030619">
    <property type="term" value="F:U1 snRNA binding"/>
    <property type="evidence" value="ECO:0007669"/>
    <property type="project" value="TreeGrafter"/>
</dbReference>
<keyword evidence="5" id="KW-1185">Reference proteome</keyword>
<proteinExistence type="predicted"/>